<sequence>MGLRTCHPPACQRGACLNSDSARAGNPGISAHKHAFSWYTGLGGAAALLRPFLGPVRTTLLIEHTDFVPHHYHGHDPLLITPKAPLCFAEVEEAKKNLSSFERLRDPPSRSPRVSRFPADTRRAEADFLLPMVAGRGCDVHVLIAVIEPERFPSQHPAGNGDTSLNSSRPPLPTPQPRQPLAASRENPSVRQTLLSVPLHTLLGASRPVKRLASPTCSAQGRAANDKPSPWDRDGVTSTARCVCWVWALSLALPPYSDLRRSDLALSPSGCVRKWKLPRTSSASVDDCDQQPVSVKLGCTDWRERVQAIFIENSRQTKQEAISTVYSYCDCDIGGVESSSTTVMESSASSDLCTRPILKV</sequence>
<feature type="compositionally biased region" description="Basic and acidic residues" evidence="1">
    <location>
        <begin position="99"/>
        <end position="108"/>
    </location>
</feature>
<organism evidence="2 3">
    <name type="scientific">Anas platyrhynchos</name>
    <name type="common">Mallard</name>
    <name type="synonym">Anas boschas</name>
    <dbReference type="NCBI Taxonomy" id="8839"/>
    <lineage>
        <taxon>Eukaryota</taxon>
        <taxon>Metazoa</taxon>
        <taxon>Chordata</taxon>
        <taxon>Craniata</taxon>
        <taxon>Vertebrata</taxon>
        <taxon>Euteleostomi</taxon>
        <taxon>Archelosauria</taxon>
        <taxon>Archosauria</taxon>
        <taxon>Dinosauria</taxon>
        <taxon>Saurischia</taxon>
        <taxon>Theropoda</taxon>
        <taxon>Coelurosauria</taxon>
        <taxon>Aves</taxon>
        <taxon>Neognathae</taxon>
        <taxon>Galloanserae</taxon>
        <taxon>Anseriformes</taxon>
        <taxon>Anatidae</taxon>
        <taxon>Anatinae</taxon>
        <taxon>Anas</taxon>
    </lineage>
</organism>
<dbReference type="Proteomes" id="UP000296049">
    <property type="component" value="Unassembled WGS sequence"/>
</dbReference>
<evidence type="ECO:0000256" key="1">
    <source>
        <dbReference type="SAM" id="MobiDB-lite"/>
    </source>
</evidence>
<reference evidence="3" key="1">
    <citation type="journal article" date="2013" name="Nat. Genet.">
        <title>The duck genome and transcriptome provide insight into an avian influenza virus reservoir species.</title>
        <authorList>
            <person name="Huang Y."/>
            <person name="Li Y."/>
            <person name="Burt D.W."/>
            <person name="Chen H."/>
            <person name="Zhang Y."/>
            <person name="Qian W."/>
            <person name="Kim H."/>
            <person name="Gan S."/>
            <person name="Zhao Y."/>
            <person name="Li J."/>
            <person name="Yi K."/>
            <person name="Feng H."/>
            <person name="Zhu P."/>
            <person name="Li B."/>
            <person name="Liu Q."/>
            <person name="Fairley S."/>
            <person name="Magor K.E."/>
            <person name="Du Z."/>
            <person name="Hu X."/>
            <person name="Goodman L."/>
            <person name="Tafer H."/>
            <person name="Vignal A."/>
            <person name="Lee T."/>
            <person name="Kim K.W."/>
            <person name="Sheng Z."/>
            <person name="An Y."/>
            <person name="Searle S."/>
            <person name="Herrero J."/>
            <person name="Groenen M.A."/>
            <person name="Crooijmans R.P."/>
            <person name="Faraut T."/>
            <person name="Cai Q."/>
            <person name="Webster R.G."/>
            <person name="Aldridge J.R."/>
            <person name="Warren W.C."/>
            <person name="Bartschat S."/>
            <person name="Kehr S."/>
            <person name="Marz M."/>
            <person name="Stadler P.F."/>
            <person name="Smith J."/>
            <person name="Kraus R.H."/>
            <person name="Zhao Y."/>
            <person name="Ren L."/>
            <person name="Fei J."/>
            <person name="Morisson M."/>
            <person name="Kaiser P."/>
            <person name="Griffin D.K."/>
            <person name="Rao M."/>
            <person name="Pitel F."/>
            <person name="Wang J."/>
            <person name="Li N."/>
        </authorList>
    </citation>
    <scope>NUCLEOTIDE SEQUENCE [LARGE SCALE GENOMIC DNA]</scope>
</reference>
<evidence type="ECO:0000313" key="2">
    <source>
        <dbReference type="EMBL" id="EOB08072.1"/>
    </source>
</evidence>
<feature type="region of interest" description="Disordered" evidence="1">
    <location>
        <begin position="152"/>
        <end position="189"/>
    </location>
</feature>
<feature type="region of interest" description="Disordered" evidence="1">
    <location>
        <begin position="99"/>
        <end position="118"/>
    </location>
</feature>
<evidence type="ECO:0000313" key="3">
    <source>
        <dbReference type="Proteomes" id="UP000296049"/>
    </source>
</evidence>
<accession>R0KDJ3</accession>
<keyword evidence="3" id="KW-1185">Reference proteome</keyword>
<name>R0KDJ3_ANAPL</name>
<gene>
    <name evidence="2" type="ORF">Anapl_00324</name>
</gene>
<proteinExistence type="predicted"/>
<protein>
    <submittedName>
        <fullName evidence="2">Uncharacterized protein</fullName>
    </submittedName>
</protein>
<dbReference type="AlphaFoldDB" id="R0KDJ3"/>
<dbReference type="EMBL" id="KB742479">
    <property type="protein sequence ID" value="EOB08072.1"/>
    <property type="molecule type" value="Genomic_DNA"/>
</dbReference>